<protein>
    <submittedName>
        <fullName evidence="2">Uncharacterized protein</fullName>
    </submittedName>
</protein>
<dbReference type="EMBL" id="HBFR01004791">
    <property type="protein sequence ID" value="CAD8876110.1"/>
    <property type="molecule type" value="Transcribed_RNA"/>
</dbReference>
<accession>A0A7S1B6M9</accession>
<gene>
    <name evidence="2" type="ORF">CHYS00102_LOCUS3288</name>
</gene>
<organism evidence="2">
    <name type="scientific">Corethron hystrix</name>
    <dbReference type="NCBI Taxonomy" id="216773"/>
    <lineage>
        <taxon>Eukaryota</taxon>
        <taxon>Sar</taxon>
        <taxon>Stramenopiles</taxon>
        <taxon>Ochrophyta</taxon>
        <taxon>Bacillariophyta</taxon>
        <taxon>Coscinodiscophyceae</taxon>
        <taxon>Corethrophycidae</taxon>
        <taxon>Corethrales</taxon>
        <taxon>Corethraceae</taxon>
        <taxon>Corethron</taxon>
    </lineage>
</organism>
<sequence length="151" mass="17539">MGDIEYWRDSFQSELSTLPEIIRDIDRVRKKGPYAIQSAIRNAEDQLKKCSNIQKSYKLELRLMVGMPVEKKKYENDLQELENELRECNDKLDDAKARAQRSELMSGANNEGPDPERDGDQMLMEAGKIQDKTVSCYIAQEIIKKIIWLKL</sequence>
<proteinExistence type="predicted"/>
<evidence type="ECO:0000256" key="1">
    <source>
        <dbReference type="SAM" id="MobiDB-lite"/>
    </source>
</evidence>
<feature type="region of interest" description="Disordered" evidence="1">
    <location>
        <begin position="96"/>
        <end position="120"/>
    </location>
</feature>
<dbReference type="AlphaFoldDB" id="A0A7S1B6M9"/>
<evidence type="ECO:0000313" key="2">
    <source>
        <dbReference type="EMBL" id="CAD8876110.1"/>
    </source>
</evidence>
<reference evidence="2" key="1">
    <citation type="submission" date="2021-01" db="EMBL/GenBank/DDBJ databases">
        <authorList>
            <person name="Corre E."/>
            <person name="Pelletier E."/>
            <person name="Niang G."/>
            <person name="Scheremetjew M."/>
            <person name="Finn R."/>
            <person name="Kale V."/>
            <person name="Holt S."/>
            <person name="Cochrane G."/>
            <person name="Meng A."/>
            <person name="Brown T."/>
            <person name="Cohen L."/>
        </authorList>
    </citation>
    <scope>NUCLEOTIDE SEQUENCE</scope>
    <source>
        <strain evidence="2">308</strain>
    </source>
</reference>
<name>A0A7S1B6M9_9STRA</name>